<gene>
    <name evidence="1" type="ORF">ACFOPQ_19570</name>
</gene>
<name>A0ABV8ACN8_9DEIO</name>
<dbReference type="Proteomes" id="UP001595748">
    <property type="component" value="Unassembled WGS sequence"/>
</dbReference>
<comment type="caution">
    <text evidence="1">The sequence shown here is derived from an EMBL/GenBank/DDBJ whole genome shotgun (WGS) entry which is preliminary data.</text>
</comment>
<accession>A0ABV8ACN8</accession>
<organism evidence="1 2">
    <name type="scientific">Deinococcus antarcticus</name>
    <dbReference type="NCBI Taxonomy" id="1298767"/>
    <lineage>
        <taxon>Bacteria</taxon>
        <taxon>Thermotogati</taxon>
        <taxon>Deinococcota</taxon>
        <taxon>Deinococci</taxon>
        <taxon>Deinococcales</taxon>
        <taxon>Deinococcaceae</taxon>
        <taxon>Deinococcus</taxon>
    </lineage>
</organism>
<sequence>MKIAESTVMMGIDSLTFTLFNQRGTLAEQENGTECQQEDQAAQRRGIAQMGGFQIEARTFEVEELMA</sequence>
<reference evidence="2" key="1">
    <citation type="journal article" date="2019" name="Int. J. Syst. Evol. Microbiol.">
        <title>The Global Catalogue of Microorganisms (GCM) 10K type strain sequencing project: providing services to taxonomists for standard genome sequencing and annotation.</title>
        <authorList>
            <consortium name="The Broad Institute Genomics Platform"/>
            <consortium name="The Broad Institute Genome Sequencing Center for Infectious Disease"/>
            <person name="Wu L."/>
            <person name="Ma J."/>
        </authorList>
    </citation>
    <scope>NUCLEOTIDE SEQUENCE [LARGE SCALE GENOMIC DNA]</scope>
    <source>
        <strain evidence="2">CCTCC AB 2013263</strain>
    </source>
</reference>
<evidence type="ECO:0000313" key="1">
    <source>
        <dbReference type="EMBL" id="MFC3862966.1"/>
    </source>
</evidence>
<dbReference type="EMBL" id="JBHRZF010000219">
    <property type="protein sequence ID" value="MFC3862966.1"/>
    <property type="molecule type" value="Genomic_DNA"/>
</dbReference>
<keyword evidence="2" id="KW-1185">Reference proteome</keyword>
<proteinExistence type="predicted"/>
<protein>
    <submittedName>
        <fullName evidence="1">Uncharacterized protein</fullName>
    </submittedName>
</protein>
<evidence type="ECO:0000313" key="2">
    <source>
        <dbReference type="Proteomes" id="UP001595748"/>
    </source>
</evidence>
<dbReference type="RefSeq" id="WP_380080903.1">
    <property type="nucleotide sequence ID" value="NZ_JBHRZF010000219.1"/>
</dbReference>